<comment type="caution">
    <text evidence="1">The sequence shown here is derived from an EMBL/GenBank/DDBJ whole genome shotgun (WGS) entry which is preliminary data.</text>
</comment>
<evidence type="ECO:0000313" key="1">
    <source>
        <dbReference type="EMBL" id="MPM45537.1"/>
    </source>
</evidence>
<dbReference type="AlphaFoldDB" id="A0A644ZXR0"/>
<dbReference type="SUPFAM" id="SSF55920">
    <property type="entry name" value="Creatinase/aminopeptidase"/>
    <property type="match status" value="1"/>
</dbReference>
<evidence type="ECO:0008006" key="2">
    <source>
        <dbReference type="Google" id="ProtNLM"/>
    </source>
</evidence>
<name>A0A644ZXR0_9ZZZZ</name>
<dbReference type="InterPro" id="IPR036005">
    <property type="entry name" value="Creatinase/aminopeptidase-like"/>
</dbReference>
<organism evidence="1">
    <name type="scientific">bioreactor metagenome</name>
    <dbReference type="NCBI Taxonomy" id="1076179"/>
    <lineage>
        <taxon>unclassified sequences</taxon>
        <taxon>metagenomes</taxon>
        <taxon>ecological metagenomes</taxon>
    </lineage>
</organism>
<protein>
    <recommendedName>
        <fullName evidence="2">Peptidase M24 domain-containing protein</fullName>
    </recommendedName>
</protein>
<sequence length="147" mass="16699">MKVGIFGQAVFNRMEDVLPRSVYGWTLCPGHLTAEEEWLSSPIYEHSTELLKSGMIFQIDIIPSIAGYGGVSAESTVVLADEKLRREISEQYPLLWQRMQNRLRYLKNVLGIDISKDLLPMCSTVAYLRPYLLDQTKALTVESQSDD</sequence>
<accession>A0A644ZXR0</accession>
<proteinExistence type="predicted"/>
<dbReference type="EMBL" id="VSSQ01010914">
    <property type="protein sequence ID" value="MPM45537.1"/>
    <property type="molecule type" value="Genomic_DNA"/>
</dbReference>
<gene>
    <name evidence="1" type="ORF">SDC9_92224</name>
</gene>
<reference evidence="1" key="1">
    <citation type="submission" date="2019-08" db="EMBL/GenBank/DDBJ databases">
        <authorList>
            <person name="Kucharzyk K."/>
            <person name="Murdoch R.W."/>
            <person name="Higgins S."/>
            <person name="Loffler F."/>
        </authorList>
    </citation>
    <scope>NUCLEOTIDE SEQUENCE</scope>
</reference>